<protein>
    <submittedName>
        <fullName evidence="2">Uncharacterized protein</fullName>
    </submittedName>
</protein>
<evidence type="ECO:0000256" key="1">
    <source>
        <dbReference type="SAM" id="Phobius"/>
    </source>
</evidence>
<reference evidence="2" key="1">
    <citation type="submission" date="2014-05" db="EMBL/GenBank/DDBJ databases">
        <title>The transcriptome of the halophilic microalga Tetraselmis sp. GSL018 isolated from the Great Salt Lake, Utah.</title>
        <authorList>
            <person name="Jinkerson R.E."/>
            <person name="D'Adamo S."/>
            <person name="Posewitz M.C."/>
        </authorList>
    </citation>
    <scope>NUCLEOTIDE SEQUENCE</scope>
    <source>
        <strain evidence="2">GSL018</strain>
    </source>
</reference>
<feature type="transmembrane region" description="Helical" evidence="1">
    <location>
        <begin position="6"/>
        <end position="27"/>
    </location>
</feature>
<feature type="non-terminal residue" evidence="2">
    <location>
        <position position="71"/>
    </location>
</feature>
<dbReference type="EMBL" id="GBEZ01014153">
    <property type="protein sequence ID" value="JAC71898.1"/>
    <property type="molecule type" value="Transcribed_RNA"/>
</dbReference>
<gene>
    <name evidence="2" type="ORF">TSPGSL018_914</name>
</gene>
<sequence length="71" mass="7711">SLSLSLSLSLCVCVCVCVCVCWFVGCLGKGDADCGFRVTGCPCFPHILPLFMGAICGIVRYKYVIDEAWRI</sequence>
<evidence type="ECO:0000313" key="2">
    <source>
        <dbReference type="EMBL" id="JAC71898.1"/>
    </source>
</evidence>
<accession>A0A061RIR9</accession>
<keyword evidence="1" id="KW-1133">Transmembrane helix</keyword>
<proteinExistence type="predicted"/>
<dbReference type="AlphaFoldDB" id="A0A061RIR9"/>
<keyword evidence="1" id="KW-0472">Membrane</keyword>
<keyword evidence="1" id="KW-0812">Transmembrane</keyword>
<organism evidence="2">
    <name type="scientific">Tetraselmis sp. GSL018</name>
    <dbReference type="NCBI Taxonomy" id="582737"/>
    <lineage>
        <taxon>Eukaryota</taxon>
        <taxon>Viridiplantae</taxon>
        <taxon>Chlorophyta</taxon>
        <taxon>core chlorophytes</taxon>
        <taxon>Chlorodendrophyceae</taxon>
        <taxon>Chlorodendrales</taxon>
        <taxon>Chlorodendraceae</taxon>
        <taxon>Tetraselmis</taxon>
    </lineage>
</organism>
<feature type="non-terminal residue" evidence="2">
    <location>
        <position position="1"/>
    </location>
</feature>
<name>A0A061RIR9_9CHLO</name>